<dbReference type="OrthoDB" id="6597291at2759"/>
<dbReference type="Proteomes" id="UP000478052">
    <property type="component" value="Unassembled WGS sequence"/>
</dbReference>
<evidence type="ECO:0000313" key="1">
    <source>
        <dbReference type="EMBL" id="KAF0763513.1"/>
    </source>
</evidence>
<dbReference type="AlphaFoldDB" id="A0A6G0YZL6"/>
<evidence type="ECO:0000313" key="2">
    <source>
        <dbReference type="Proteomes" id="UP000478052"/>
    </source>
</evidence>
<dbReference type="EMBL" id="VUJU01001866">
    <property type="protein sequence ID" value="KAF0763513.1"/>
    <property type="molecule type" value="Genomic_DNA"/>
</dbReference>
<organism evidence="1 2">
    <name type="scientific">Aphis craccivora</name>
    <name type="common">Cowpea aphid</name>
    <dbReference type="NCBI Taxonomy" id="307492"/>
    <lineage>
        <taxon>Eukaryota</taxon>
        <taxon>Metazoa</taxon>
        <taxon>Ecdysozoa</taxon>
        <taxon>Arthropoda</taxon>
        <taxon>Hexapoda</taxon>
        <taxon>Insecta</taxon>
        <taxon>Pterygota</taxon>
        <taxon>Neoptera</taxon>
        <taxon>Paraneoptera</taxon>
        <taxon>Hemiptera</taxon>
        <taxon>Sternorrhyncha</taxon>
        <taxon>Aphidomorpha</taxon>
        <taxon>Aphidoidea</taxon>
        <taxon>Aphididae</taxon>
        <taxon>Aphidini</taxon>
        <taxon>Aphis</taxon>
        <taxon>Aphis</taxon>
    </lineage>
</organism>
<name>A0A6G0YZL6_APHCR</name>
<sequence>MPYYYFFFFGSNPAWTYGLQLWGNAKKTNINKIHTFQNISLRKLVNAPPYVSNHTIHTDLKMPSVSKEAKACINVSISTL</sequence>
<protein>
    <submittedName>
        <fullName evidence="1">Uncharacterized protein</fullName>
    </submittedName>
</protein>
<comment type="caution">
    <text evidence="1">The sequence shown here is derived from an EMBL/GenBank/DDBJ whole genome shotgun (WGS) entry which is preliminary data.</text>
</comment>
<gene>
    <name evidence="1" type="ORF">FWK35_00010496</name>
</gene>
<reference evidence="1 2" key="1">
    <citation type="submission" date="2019-08" db="EMBL/GenBank/DDBJ databases">
        <title>Whole genome of Aphis craccivora.</title>
        <authorList>
            <person name="Voronova N.V."/>
            <person name="Shulinski R.S."/>
            <person name="Bandarenka Y.V."/>
            <person name="Zhorov D.G."/>
            <person name="Warner D."/>
        </authorList>
    </citation>
    <scope>NUCLEOTIDE SEQUENCE [LARGE SCALE GENOMIC DNA]</scope>
    <source>
        <strain evidence="1">180601</strain>
        <tissue evidence="1">Whole Body</tissue>
    </source>
</reference>
<accession>A0A6G0YZL6</accession>
<keyword evidence="2" id="KW-1185">Reference proteome</keyword>
<proteinExistence type="predicted"/>